<protein>
    <submittedName>
        <fullName evidence="2">Ferric iron reductase protein FhuF, involved in iron transport</fullName>
    </submittedName>
</protein>
<keyword evidence="3" id="KW-1185">Reference proteome</keyword>
<dbReference type="EMBL" id="FOWW01000002">
    <property type="protein sequence ID" value="SFP53579.1"/>
    <property type="molecule type" value="Genomic_DNA"/>
</dbReference>
<sequence>MSVDRSFRDSRHTGRLVTEPGGLADSLARVAGLQQRAEIRADLPIGGGSGAGRWLRCADLLDDPTLLDEWRARLAEWLRAEFGRAPARTTASYVMSWYLRVPAYAGALLLHHERRVPMLRPAELAVRTAAEGRPDPDGVTVLGRSFYCLPSDPGSARPEATVVADERALAEVLRARYVAHVSRFVAVYRRISPLGARTLWAGATDALDSCLWWAGAQGGTAESEGAGVADATLVLESRFAPLTSASTLRTTLDEHGRRVWTRRRESCCFSYLLPGADECAGCPRTRPRP</sequence>
<name>A0A1I5R4Z0_9PSEU</name>
<reference evidence="3" key="1">
    <citation type="submission" date="2016-10" db="EMBL/GenBank/DDBJ databases">
        <authorList>
            <person name="Varghese N."/>
            <person name="Submissions S."/>
        </authorList>
    </citation>
    <scope>NUCLEOTIDE SEQUENCE [LARGE SCALE GENOMIC DNA]</scope>
    <source>
        <strain evidence="3">CGMCC 4.5579</strain>
    </source>
</reference>
<dbReference type="STRING" id="587909.SAMN05421810_102883"/>
<gene>
    <name evidence="2" type="ORF">SAMN05421810_102883</name>
</gene>
<accession>A0A1I5R4Z0</accession>
<dbReference type="RefSeq" id="WP_424923227.1">
    <property type="nucleotide sequence ID" value="NZ_FOWW01000002.1"/>
</dbReference>
<dbReference type="InterPro" id="IPR024726">
    <property type="entry name" value="FhuF_C"/>
</dbReference>
<evidence type="ECO:0000313" key="2">
    <source>
        <dbReference type="EMBL" id="SFP53579.1"/>
    </source>
</evidence>
<dbReference type="AlphaFoldDB" id="A0A1I5R4Z0"/>
<organism evidence="2 3">
    <name type="scientific">Amycolatopsis arida</name>
    <dbReference type="NCBI Taxonomy" id="587909"/>
    <lineage>
        <taxon>Bacteria</taxon>
        <taxon>Bacillati</taxon>
        <taxon>Actinomycetota</taxon>
        <taxon>Actinomycetes</taxon>
        <taxon>Pseudonocardiales</taxon>
        <taxon>Pseudonocardiaceae</taxon>
        <taxon>Amycolatopsis</taxon>
    </lineage>
</organism>
<proteinExistence type="predicted"/>
<dbReference type="Pfam" id="PF11575">
    <property type="entry name" value="FhuF_C"/>
    <property type="match status" value="1"/>
</dbReference>
<feature type="domain" description="Ferric siderophore reductase C-terminal" evidence="1">
    <location>
        <begin position="264"/>
        <end position="284"/>
    </location>
</feature>
<evidence type="ECO:0000313" key="3">
    <source>
        <dbReference type="Proteomes" id="UP000198727"/>
    </source>
</evidence>
<dbReference type="GO" id="GO:0051537">
    <property type="term" value="F:2 iron, 2 sulfur cluster binding"/>
    <property type="evidence" value="ECO:0007669"/>
    <property type="project" value="InterPro"/>
</dbReference>
<evidence type="ECO:0000259" key="1">
    <source>
        <dbReference type="Pfam" id="PF11575"/>
    </source>
</evidence>
<dbReference type="Proteomes" id="UP000198727">
    <property type="component" value="Unassembled WGS sequence"/>
</dbReference>